<sequence length="220" mass="24218">MANSLVVVDKNGDIVWNVLAEESSLVEIPKSSYLEVKKVANSPASGEEKITIQEEGGKVSMLIGEENSGKRLDVTDWSENLVEIEERAQVQKLAIRKGAESFILENKGISAKTNYPLNVNPKNASISVTTPSGDRLLSILPNDAYQGLLKAKVISRLKEGLLLVEENQSLLYKVKGEKSINFFNIYEYRFDVSASLSASTGEILKVEAPVWQKALSFILT</sequence>
<accession>A0A0G0H6P0</accession>
<dbReference type="Proteomes" id="UP000034591">
    <property type="component" value="Unassembled WGS sequence"/>
</dbReference>
<protein>
    <submittedName>
        <fullName evidence="1">Uncharacterized protein</fullName>
    </submittedName>
</protein>
<evidence type="ECO:0000313" key="1">
    <source>
        <dbReference type="EMBL" id="KKQ37812.1"/>
    </source>
</evidence>
<evidence type="ECO:0000313" key="2">
    <source>
        <dbReference type="Proteomes" id="UP000034591"/>
    </source>
</evidence>
<comment type="caution">
    <text evidence="1">The sequence shown here is derived from an EMBL/GenBank/DDBJ whole genome shotgun (WGS) entry which is preliminary data.</text>
</comment>
<reference evidence="1 2" key="1">
    <citation type="journal article" date="2015" name="Nature">
        <title>rRNA introns, odd ribosomes, and small enigmatic genomes across a large radiation of phyla.</title>
        <authorList>
            <person name="Brown C.T."/>
            <person name="Hug L.A."/>
            <person name="Thomas B.C."/>
            <person name="Sharon I."/>
            <person name="Castelle C.J."/>
            <person name="Singh A."/>
            <person name="Wilkins M.J."/>
            <person name="Williams K.H."/>
            <person name="Banfield J.F."/>
        </authorList>
    </citation>
    <scope>NUCLEOTIDE SEQUENCE [LARGE SCALE GENOMIC DNA]</scope>
</reference>
<dbReference type="AlphaFoldDB" id="A0A0G0H6P0"/>
<dbReference type="EMBL" id="LBTI01000008">
    <property type="protein sequence ID" value="KKQ37812.1"/>
    <property type="molecule type" value="Genomic_DNA"/>
</dbReference>
<dbReference type="STRING" id="1618545.US53_C0008G0003"/>
<organism evidence="1 2">
    <name type="scientific">Candidatus Woesebacteria bacterium GW2011_GWA1_37_7</name>
    <dbReference type="NCBI Taxonomy" id="1618545"/>
    <lineage>
        <taxon>Bacteria</taxon>
        <taxon>Candidatus Woeseibacteriota</taxon>
    </lineage>
</organism>
<gene>
    <name evidence="1" type="ORF">US53_C0008G0003</name>
</gene>
<proteinExistence type="predicted"/>
<name>A0A0G0H6P0_9BACT</name>